<comment type="caution">
    <text evidence="3">The sequence shown here is derived from an EMBL/GenBank/DDBJ whole genome shotgun (WGS) entry which is preliminary data.</text>
</comment>
<evidence type="ECO:0000259" key="1">
    <source>
        <dbReference type="PROSITE" id="PS50883"/>
    </source>
</evidence>
<feature type="domain" description="EAL" evidence="1">
    <location>
        <begin position="298"/>
        <end position="550"/>
    </location>
</feature>
<dbReference type="InterPro" id="IPR000160">
    <property type="entry name" value="GGDEF_dom"/>
</dbReference>
<dbReference type="SUPFAM" id="SSF55785">
    <property type="entry name" value="PYP-like sensor domain (PAS domain)"/>
    <property type="match status" value="1"/>
</dbReference>
<dbReference type="PROSITE" id="PS50887">
    <property type="entry name" value="GGDEF"/>
    <property type="match status" value="1"/>
</dbReference>
<organism evidence="3 4">
    <name type="scientific">Granulicella aggregans</name>
    <dbReference type="NCBI Taxonomy" id="474949"/>
    <lineage>
        <taxon>Bacteria</taxon>
        <taxon>Pseudomonadati</taxon>
        <taxon>Acidobacteriota</taxon>
        <taxon>Terriglobia</taxon>
        <taxon>Terriglobales</taxon>
        <taxon>Acidobacteriaceae</taxon>
        <taxon>Granulicella</taxon>
    </lineage>
</organism>
<sequence length="553" mass="61306">MAASVVQRGGDTRTASSLLRGNQMPMWIYDRETSRFVEVSEGALRQYGYTREEFLALTPPQLFATEKTSFVEAKKNGHSGRVAKHRRSDGTSFPVRIHSNALIYNGRLSRLVVASPTDVLLESSPVMLPTRSSWTMGLTDRGLLKQRAAEALAHADRRRRRVAVVSMDIDHFAEVAERHGDAACETCMERVTYWLHRRIRGMDTVARTGVHGFTIVLAELDHHFDIYRVAEALLKIFAEPVKVDDQSIILSASVGIAVYPDDSREFERLEHAADTAMHQARASGGHRIAMFSLESKERTELAAYIQEALKAGSFRLHYQPQYSPTGTVCKFEALLRLPGKNGGFVSPDLFIPVAEETGMIEELGMWVIEEASCQLRTWKSCFDSTVPIAVNVSPLQLKSAGFAQAALDKIRGCGADPACIEFEITERAVLNFNEALEPMQQLARAGIVFAVDDFGTGYSSLQHLHRLPISVLKIDRYFINRLGVQRDADAIVEAIVSMAHALGMSVVAEGVETQQQREIATSMGCDTIQGFLFSAAIEAQFVPLLMGWPEERG</sequence>
<dbReference type="CDD" id="cd00130">
    <property type="entry name" value="PAS"/>
    <property type="match status" value="1"/>
</dbReference>
<feature type="domain" description="GGDEF" evidence="2">
    <location>
        <begin position="160"/>
        <end position="293"/>
    </location>
</feature>
<name>A0A7W8E4B5_9BACT</name>
<evidence type="ECO:0000313" key="3">
    <source>
        <dbReference type="EMBL" id="MBB5058457.1"/>
    </source>
</evidence>
<accession>A0A7W8E4B5</accession>
<proteinExistence type="predicted"/>
<dbReference type="EMBL" id="JACHIP010000004">
    <property type="protein sequence ID" value="MBB5058457.1"/>
    <property type="molecule type" value="Genomic_DNA"/>
</dbReference>
<dbReference type="Gene3D" id="3.30.450.20">
    <property type="entry name" value="PAS domain"/>
    <property type="match status" value="1"/>
</dbReference>
<dbReference type="RefSeq" id="WP_184218115.1">
    <property type="nucleotide sequence ID" value="NZ_JACHIP010000004.1"/>
</dbReference>
<dbReference type="AlphaFoldDB" id="A0A7W8E4B5"/>
<keyword evidence="4" id="KW-1185">Reference proteome</keyword>
<reference evidence="3 4" key="1">
    <citation type="submission" date="2020-08" db="EMBL/GenBank/DDBJ databases">
        <title>Genomic Encyclopedia of Type Strains, Phase IV (KMG-V): Genome sequencing to study the core and pangenomes of soil and plant-associated prokaryotes.</title>
        <authorList>
            <person name="Whitman W."/>
        </authorList>
    </citation>
    <scope>NUCLEOTIDE SEQUENCE [LARGE SCALE GENOMIC DNA]</scope>
    <source>
        <strain evidence="3 4">M8UP14</strain>
    </source>
</reference>
<dbReference type="Gene3D" id="3.20.20.450">
    <property type="entry name" value="EAL domain"/>
    <property type="match status" value="1"/>
</dbReference>
<dbReference type="InterPro" id="IPR035965">
    <property type="entry name" value="PAS-like_dom_sf"/>
</dbReference>
<dbReference type="InterPro" id="IPR043128">
    <property type="entry name" value="Rev_trsase/Diguanyl_cyclase"/>
</dbReference>
<dbReference type="InterPro" id="IPR001633">
    <property type="entry name" value="EAL_dom"/>
</dbReference>
<dbReference type="PROSITE" id="PS50883">
    <property type="entry name" value="EAL"/>
    <property type="match status" value="1"/>
</dbReference>
<dbReference type="SUPFAM" id="SSF55073">
    <property type="entry name" value="Nucleotide cyclase"/>
    <property type="match status" value="1"/>
</dbReference>
<dbReference type="NCBIfam" id="TIGR00229">
    <property type="entry name" value="sensory_box"/>
    <property type="match status" value="1"/>
</dbReference>
<dbReference type="SMART" id="SM00267">
    <property type="entry name" value="GGDEF"/>
    <property type="match status" value="1"/>
</dbReference>
<dbReference type="PANTHER" id="PTHR44757:SF2">
    <property type="entry name" value="BIOFILM ARCHITECTURE MAINTENANCE PROTEIN MBAA"/>
    <property type="match status" value="1"/>
</dbReference>
<evidence type="ECO:0000259" key="2">
    <source>
        <dbReference type="PROSITE" id="PS50887"/>
    </source>
</evidence>
<dbReference type="CDD" id="cd01948">
    <property type="entry name" value="EAL"/>
    <property type="match status" value="1"/>
</dbReference>
<dbReference type="InterPro" id="IPR029787">
    <property type="entry name" value="Nucleotide_cyclase"/>
</dbReference>
<dbReference type="InterPro" id="IPR000014">
    <property type="entry name" value="PAS"/>
</dbReference>
<dbReference type="PANTHER" id="PTHR44757">
    <property type="entry name" value="DIGUANYLATE CYCLASE DGCP"/>
    <property type="match status" value="1"/>
</dbReference>
<dbReference type="Pfam" id="PF00563">
    <property type="entry name" value="EAL"/>
    <property type="match status" value="1"/>
</dbReference>
<gene>
    <name evidence="3" type="ORF">HDF16_003171</name>
</gene>
<dbReference type="SUPFAM" id="SSF141868">
    <property type="entry name" value="EAL domain-like"/>
    <property type="match status" value="1"/>
</dbReference>
<dbReference type="NCBIfam" id="TIGR00254">
    <property type="entry name" value="GGDEF"/>
    <property type="match status" value="1"/>
</dbReference>
<dbReference type="Proteomes" id="UP000540989">
    <property type="component" value="Unassembled WGS sequence"/>
</dbReference>
<dbReference type="Gene3D" id="3.30.70.270">
    <property type="match status" value="1"/>
</dbReference>
<dbReference type="InterPro" id="IPR052155">
    <property type="entry name" value="Biofilm_reg_signaling"/>
</dbReference>
<evidence type="ECO:0000313" key="4">
    <source>
        <dbReference type="Proteomes" id="UP000540989"/>
    </source>
</evidence>
<dbReference type="Pfam" id="PF00990">
    <property type="entry name" value="GGDEF"/>
    <property type="match status" value="1"/>
</dbReference>
<dbReference type="CDD" id="cd01949">
    <property type="entry name" value="GGDEF"/>
    <property type="match status" value="1"/>
</dbReference>
<dbReference type="SMART" id="SM00052">
    <property type="entry name" value="EAL"/>
    <property type="match status" value="1"/>
</dbReference>
<protein>
    <submittedName>
        <fullName evidence="3">Diguanylate cyclase (GGDEF)-like protein/PAS domain S-box-containing protein</fullName>
    </submittedName>
</protein>
<dbReference type="InterPro" id="IPR035919">
    <property type="entry name" value="EAL_sf"/>
</dbReference>